<evidence type="ECO:0000313" key="2">
    <source>
        <dbReference type="EMBL" id="MFD1880952.1"/>
    </source>
</evidence>
<proteinExistence type="predicted"/>
<sequence length="198" mass="21656">MTPTGPVHAQTIRPGIGHNNGPDMAGTGWRRHCWQKARADLLPHLPVEVVRMQVRRAAALGLPYRTYASVRATTGRDLIAFLFSSNGLEVFRDGRPVRHAARLATIAADRHLVTAPGVDPQALAARLDRIATARPLPVFGTSWGRMRADAKAWLRDCRLPGDAVLMVGETDHEREYAGAGGFAAFIPGTQFFQESDVR</sequence>
<gene>
    <name evidence="2" type="ORF">ACFSCT_04395</name>
</gene>
<comment type="caution">
    <text evidence="2">The sequence shown here is derived from an EMBL/GenBank/DDBJ whole genome shotgun (WGS) entry which is preliminary data.</text>
</comment>
<dbReference type="EMBL" id="JBHUEN010000012">
    <property type="protein sequence ID" value="MFD1880952.1"/>
    <property type="molecule type" value="Genomic_DNA"/>
</dbReference>
<evidence type="ECO:0000256" key="1">
    <source>
        <dbReference type="SAM" id="MobiDB-lite"/>
    </source>
</evidence>
<protein>
    <submittedName>
        <fullName evidence="2">Uncharacterized protein</fullName>
    </submittedName>
</protein>
<dbReference type="RefSeq" id="WP_379140422.1">
    <property type="nucleotide sequence ID" value="NZ_JBHUEN010000012.1"/>
</dbReference>
<reference evidence="3" key="1">
    <citation type="journal article" date="2019" name="Int. J. Syst. Evol. Microbiol.">
        <title>The Global Catalogue of Microorganisms (GCM) 10K type strain sequencing project: providing services to taxonomists for standard genome sequencing and annotation.</title>
        <authorList>
            <consortium name="The Broad Institute Genomics Platform"/>
            <consortium name="The Broad Institute Genome Sequencing Center for Infectious Disease"/>
            <person name="Wu L."/>
            <person name="Ma J."/>
        </authorList>
    </citation>
    <scope>NUCLEOTIDE SEQUENCE [LARGE SCALE GENOMIC DNA]</scope>
    <source>
        <strain evidence="3">CCUG 56029</strain>
    </source>
</reference>
<name>A0ABW4R4L5_9RHOB</name>
<evidence type="ECO:0000313" key="3">
    <source>
        <dbReference type="Proteomes" id="UP001597213"/>
    </source>
</evidence>
<dbReference type="Proteomes" id="UP001597213">
    <property type="component" value="Unassembled WGS sequence"/>
</dbReference>
<feature type="region of interest" description="Disordered" evidence="1">
    <location>
        <begin position="1"/>
        <end position="20"/>
    </location>
</feature>
<keyword evidence="3" id="KW-1185">Reference proteome</keyword>
<accession>A0ABW4R4L5</accession>
<organism evidence="2 3">
    <name type="scientific">Paracoccus pacificus</name>
    <dbReference type="NCBI Taxonomy" id="1463598"/>
    <lineage>
        <taxon>Bacteria</taxon>
        <taxon>Pseudomonadati</taxon>
        <taxon>Pseudomonadota</taxon>
        <taxon>Alphaproteobacteria</taxon>
        <taxon>Rhodobacterales</taxon>
        <taxon>Paracoccaceae</taxon>
        <taxon>Paracoccus</taxon>
    </lineage>
</organism>